<organism evidence="1">
    <name type="scientific">marine sediment metagenome</name>
    <dbReference type="NCBI Taxonomy" id="412755"/>
    <lineage>
        <taxon>unclassified sequences</taxon>
        <taxon>metagenomes</taxon>
        <taxon>ecological metagenomes</taxon>
    </lineage>
</organism>
<sequence length="142" mass="16675">MPIQKVNPVQEMGYNNLVHEENPAYYPKETQEPLVRELWSIKSINNKLRVNQIAGRAGLPLIWLDKTPGINGERGIEKVRAERGVLLLRERTSPFIEQFKHPIGRCAKFYKLTAYNNCNFWCEYCYLYLTFRTQPVSTHFIN</sequence>
<accession>A0A0F9E8Z6</accession>
<dbReference type="Gene3D" id="3.40.50.12110">
    <property type="match status" value="1"/>
</dbReference>
<comment type="caution">
    <text evidence="1">The sequence shown here is derived from an EMBL/GenBank/DDBJ whole genome shotgun (WGS) entry which is preliminary data.</text>
</comment>
<dbReference type="AlphaFoldDB" id="A0A0F9E8Z6"/>
<feature type="non-terminal residue" evidence="1">
    <location>
        <position position="142"/>
    </location>
</feature>
<proteinExistence type="predicted"/>
<evidence type="ECO:0000313" key="1">
    <source>
        <dbReference type="EMBL" id="KKL62721.1"/>
    </source>
</evidence>
<gene>
    <name evidence="1" type="ORF">LCGC14_2182350</name>
</gene>
<dbReference type="EMBL" id="LAZR01028400">
    <property type="protein sequence ID" value="KKL62721.1"/>
    <property type="molecule type" value="Genomic_DNA"/>
</dbReference>
<reference evidence="1" key="1">
    <citation type="journal article" date="2015" name="Nature">
        <title>Complex archaea that bridge the gap between prokaryotes and eukaryotes.</title>
        <authorList>
            <person name="Spang A."/>
            <person name="Saw J.H."/>
            <person name="Jorgensen S.L."/>
            <person name="Zaremba-Niedzwiedzka K."/>
            <person name="Martijn J."/>
            <person name="Lind A.E."/>
            <person name="van Eijk R."/>
            <person name="Schleper C."/>
            <person name="Guy L."/>
            <person name="Ettema T.J."/>
        </authorList>
    </citation>
    <scope>NUCLEOTIDE SEQUENCE</scope>
</reference>
<name>A0A0F9E8Z6_9ZZZZ</name>
<protein>
    <submittedName>
        <fullName evidence="1">Uncharacterized protein</fullName>
    </submittedName>
</protein>